<dbReference type="AlphaFoldDB" id="F7ZF94"/>
<dbReference type="Pfam" id="PF05175">
    <property type="entry name" value="MTS"/>
    <property type="match status" value="1"/>
</dbReference>
<dbReference type="GO" id="GO:0008757">
    <property type="term" value="F:S-adenosylmethionine-dependent methyltransferase activity"/>
    <property type="evidence" value="ECO:0007669"/>
    <property type="project" value="UniProtKB-ARBA"/>
</dbReference>
<evidence type="ECO:0000256" key="2">
    <source>
        <dbReference type="ARBA" id="ARBA00022691"/>
    </source>
</evidence>
<keyword evidence="1" id="KW-0489">Methyltransferase</keyword>
<dbReference type="GO" id="GO:0003676">
    <property type="term" value="F:nucleic acid binding"/>
    <property type="evidence" value="ECO:0007669"/>
    <property type="project" value="InterPro"/>
</dbReference>
<keyword evidence="5" id="KW-1185">Reference proteome</keyword>
<evidence type="ECO:0000259" key="3">
    <source>
        <dbReference type="Pfam" id="PF05175"/>
    </source>
</evidence>
<evidence type="ECO:0000256" key="1">
    <source>
        <dbReference type="ARBA" id="ARBA00022603"/>
    </source>
</evidence>
<dbReference type="InterPro" id="IPR002052">
    <property type="entry name" value="DNA_methylase_N6_adenine_CS"/>
</dbReference>
<gene>
    <name evidence="4" type="ordered locus">RLO149_c027550</name>
</gene>
<reference evidence="4 5" key="1">
    <citation type="journal article" date="2011" name="BMC Genomics">
        <title>Comparative genome analysis and genome-guided physiological analysis of Roseobacter litoralis.</title>
        <authorList>
            <person name="Kalhoefer D."/>
            <person name="Thole S."/>
            <person name="Voget S."/>
            <person name="Lehmann R."/>
            <person name="Liesegang H."/>
            <person name="Wollher A."/>
            <person name="Daniel R."/>
            <person name="Simon M."/>
            <person name="Brinkhoff T."/>
        </authorList>
    </citation>
    <scope>NUCLEOTIDE SEQUENCE [LARGE SCALE GENOMIC DNA]</scope>
    <source>
        <strain evidence="5">ATCC 49566 / DSM 6996 / JCM 21268 / NBRC 15278 / OCh 149</strain>
    </source>
</reference>
<dbReference type="HOGENOM" id="CLU_061983_1_1_5"/>
<evidence type="ECO:0000313" key="4">
    <source>
        <dbReference type="EMBL" id="AEI94717.1"/>
    </source>
</evidence>
<accession>F7ZF94</accession>
<protein>
    <submittedName>
        <fullName evidence="4">Methyltransferase-like protein</fullName>
    </submittedName>
</protein>
<dbReference type="InterPro" id="IPR029063">
    <property type="entry name" value="SAM-dependent_MTases_sf"/>
</dbReference>
<dbReference type="Gene3D" id="3.40.50.150">
    <property type="entry name" value="Vaccinia Virus protein VP39"/>
    <property type="match status" value="1"/>
</dbReference>
<dbReference type="CDD" id="cd02440">
    <property type="entry name" value="AdoMet_MTases"/>
    <property type="match status" value="1"/>
</dbReference>
<dbReference type="RefSeq" id="WP_013962632.1">
    <property type="nucleotide sequence ID" value="NC_015730.1"/>
</dbReference>
<dbReference type="InterPro" id="IPR050210">
    <property type="entry name" value="tRNA_Adenine-N(6)_MTase"/>
</dbReference>
<dbReference type="InterPro" id="IPR007848">
    <property type="entry name" value="Small_mtfrase_dom"/>
</dbReference>
<dbReference type="STRING" id="391595.RLO149_c027550"/>
<keyword evidence="2" id="KW-0949">S-adenosyl-L-methionine</keyword>
<evidence type="ECO:0000313" key="5">
    <source>
        <dbReference type="Proteomes" id="UP000001353"/>
    </source>
</evidence>
<dbReference type="PANTHER" id="PTHR47739">
    <property type="entry name" value="TRNA1(VAL) (ADENINE(37)-N6)-METHYLTRANSFERASE"/>
    <property type="match status" value="1"/>
</dbReference>
<dbReference type="PROSITE" id="PS00092">
    <property type="entry name" value="N6_MTASE"/>
    <property type="match status" value="1"/>
</dbReference>
<dbReference type="PANTHER" id="PTHR47739:SF1">
    <property type="entry name" value="TRNA1(VAL) (ADENINE(37)-N6)-METHYLTRANSFERASE"/>
    <property type="match status" value="1"/>
</dbReference>
<keyword evidence="1" id="KW-0808">Transferase</keyword>
<feature type="domain" description="Methyltransferase small" evidence="3">
    <location>
        <begin position="32"/>
        <end position="122"/>
    </location>
</feature>
<name>F7ZF94_ROSLO</name>
<dbReference type="Proteomes" id="UP000001353">
    <property type="component" value="Chromosome"/>
</dbReference>
<dbReference type="EMBL" id="CP002623">
    <property type="protein sequence ID" value="AEI94717.1"/>
    <property type="molecule type" value="Genomic_DNA"/>
</dbReference>
<dbReference type="GO" id="GO:0008170">
    <property type="term" value="F:N-methyltransferase activity"/>
    <property type="evidence" value="ECO:0007669"/>
    <property type="project" value="UniProtKB-ARBA"/>
</dbReference>
<proteinExistence type="predicted"/>
<dbReference type="SUPFAM" id="SSF53335">
    <property type="entry name" value="S-adenosyl-L-methionine-dependent methyltransferases"/>
    <property type="match status" value="1"/>
</dbReference>
<dbReference type="eggNOG" id="COG4123">
    <property type="taxonomic scope" value="Bacteria"/>
</dbReference>
<dbReference type="OrthoDB" id="5489421at2"/>
<sequence>MSEIHTRDAFLGGKLHLLQPKKGYRAGVDPVLLAATVAATAGDRVLDLGCGVGAAALCLGARVPGLVLTGVERQPLYADLAQRNGGSTFEVVTADIVDLPLHIRERQFDHVLANPPYYKRSDSRAAHDADRETALGEETPLADWIKIAAKRLAPKGYAHFIHRVERLPEILTEMGKRLGSIEVLPLSPRTGRMPELVIVRGRKNGRGAFRLHTPLILHEGSRHEKDADTYVPRVKAVLRDGAALTF</sequence>
<dbReference type="KEGG" id="rli:RLO149_c027550"/>
<dbReference type="GO" id="GO:0032259">
    <property type="term" value="P:methylation"/>
    <property type="evidence" value="ECO:0007669"/>
    <property type="project" value="UniProtKB-KW"/>
</dbReference>
<organism evidence="4 5">
    <name type="scientific">Roseobacter litoralis (strain ATCC 49566 / DSM 6996 / JCM 21268 / NBRC 15278 / OCh 149)</name>
    <dbReference type="NCBI Taxonomy" id="391595"/>
    <lineage>
        <taxon>Bacteria</taxon>
        <taxon>Pseudomonadati</taxon>
        <taxon>Pseudomonadota</taxon>
        <taxon>Alphaproteobacteria</taxon>
        <taxon>Rhodobacterales</taxon>
        <taxon>Roseobacteraceae</taxon>
        <taxon>Roseobacter</taxon>
    </lineage>
</organism>